<comment type="caution">
    <text evidence="2">The sequence shown here is derived from an EMBL/GenBank/DDBJ whole genome shotgun (WGS) entry which is preliminary data.</text>
</comment>
<proteinExistence type="predicted"/>
<name>A0A7C4XVB1_UNCKA</name>
<protein>
    <submittedName>
        <fullName evidence="2">Uncharacterized protein</fullName>
    </submittedName>
</protein>
<keyword evidence="1" id="KW-0812">Transmembrane</keyword>
<evidence type="ECO:0000313" key="2">
    <source>
        <dbReference type="EMBL" id="HGW29742.1"/>
    </source>
</evidence>
<gene>
    <name evidence="2" type="ORF">ENR63_02365</name>
</gene>
<accession>A0A7C4XVB1</accession>
<reference evidence="2" key="1">
    <citation type="journal article" date="2020" name="mSystems">
        <title>Genome- and Community-Level Interaction Insights into Carbon Utilization and Element Cycling Functions of Hydrothermarchaeota in Hydrothermal Sediment.</title>
        <authorList>
            <person name="Zhou Z."/>
            <person name="Liu Y."/>
            <person name="Xu W."/>
            <person name="Pan J."/>
            <person name="Luo Z.H."/>
            <person name="Li M."/>
        </authorList>
    </citation>
    <scope>NUCLEOTIDE SEQUENCE [LARGE SCALE GENOMIC DNA]</scope>
    <source>
        <strain evidence="2">SpSt-417</strain>
    </source>
</reference>
<dbReference type="AlphaFoldDB" id="A0A7C4XVB1"/>
<feature type="transmembrane region" description="Helical" evidence="1">
    <location>
        <begin position="52"/>
        <end position="78"/>
    </location>
</feature>
<feature type="transmembrane region" description="Helical" evidence="1">
    <location>
        <begin position="90"/>
        <end position="111"/>
    </location>
</feature>
<keyword evidence="1" id="KW-0472">Membrane</keyword>
<keyword evidence="1" id="KW-1133">Transmembrane helix</keyword>
<organism evidence="2">
    <name type="scientific">candidate division WWE3 bacterium</name>
    <dbReference type="NCBI Taxonomy" id="2053526"/>
    <lineage>
        <taxon>Bacteria</taxon>
        <taxon>Katanobacteria</taxon>
    </lineage>
</organism>
<feature type="transmembrane region" description="Helical" evidence="1">
    <location>
        <begin position="20"/>
        <end position="40"/>
    </location>
</feature>
<dbReference type="EMBL" id="DSRT01000125">
    <property type="protein sequence ID" value="HGW29742.1"/>
    <property type="molecule type" value="Genomic_DNA"/>
</dbReference>
<evidence type="ECO:0000256" key="1">
    <source>
        <dbReference type="SAM" id="Phobius"/>
    </source>
</evidence>
<sequence>MEITEILLTLILELSLSPHVPMAAITLALSVGVLNGLVLADPGAVKIGDIVLINLAAMLIILIYSMTVVGLTLQFYWIEYELLYTAGFSYLAAFGTFCLAFPGGIVLGLFLKKKEEEKGA</sequence>